<feature type="region of interest" description="Disordered" evidence="1">
    <location>
        <begin position="39"/>
        <end position="66"/>
    </location>
</feature>
<organism evidence="2 3">
    <name type="scientific">Artemisia annua</name>
    <name type="common">Sweet wormwood</name>
    <dbReference type="NCBI Taxonomy" id="35608"/>
    <lineage>
        <taxon>Eukaryota</taxon>
        <taxon>Viridiplantae</taxon>
        <taxon>Streptophyta</taxon>
        <taxon>Embryophyta</taxon>
        <taxon>Tracheophyta</taxon>
        <taxon>Spermatophyta</taxon>
        <taxon>Magnoliopsida</taxon>
        <taxon>eudicotyledons</taxon>
        <taxon>Gunneridae</taxon>
        <taxon>Pentapetalae</taxon>
        <taxon>asterids</taxon>
        <taxon>campanulids</taxon>
        <taxon>Asterales</taxon>
        <taxon>Asteraceae</taxon>
        <taxon>Asteroideae</taxon>
        <taxon>Anthemideae</taxon>
        <taxon>Artemisiinae</taxon>
        <taxon>Artemisia</taxon>
    </lineage>
</organism>
<dbReference type="Proteomes" id="UP000245207">
    <property type="component" value="Unassembled WGS sequence"/>
</dbReference>
<evidence type="ECO:0000256" key="1">
    <source>
        <dbReference type="SAM" id="MobiDB-lite"/>
    </source>
</evidence>
<dbReference type="OrthoDB" id="1637350at2759"/>
<reference evidence="2 3" key="1">
    <citation type="journal article" date="2018" name="Mol. Plant">
        <title>The genome of Artemisia annua provides insight into the evolution of Asteraceae family and artemisinin biosynthesis.</title>
        <authorList>
            <person name="Shen Q."/>
            <person name="Zhang L."/>
            <person name="Liao Z."/>
            <person name="Wang S."/>
            <person name="Yan T."/>
            <person name="Shi P."/>
            <person name="Liu M."/>
            <person name="Fu X."/>
            <person name="Pan Q."/>
            <person name="Wang Y."/>
            <person name="Lv Z."/>
            <person name="Lu X."/>
            <person name="Zhang F."/>
            <person name="Jiang W."/>
            <person name="Ma Y."/>
            <person name="Chen M."/>
            <person name="Hao X."/>
            <person name="Li L."/>
            <person name="Tang Y."/>
            <person name="Lv G."/>
            <person name="Zhou Y."/>
            <person name="Sun X."/>
            <person name="Brodelius P.E."/>
            <person name="Rose J.K.C."/>
            <person name="Tang K."/>
        </authorList>
    </citation>
    <scope>NUCLEOTIDE SEQUENCE [LARGE SCALE GENOMIC DNA]</scope>
    <source>
        <strain evidence="3">cv. Huhao1</strain>
        <tissue evidence="2">Leaf</tissue>
    </source>
</reference>
<accession>A0A2U1KHB4</accession>
<feature type="compositionally biased region" description="Basic and acidic residues" evidence="1">
    <location>
        <begin position="52"/>
        <end position="66"/>
    </location>
</feature>
<name>A0A2U1KHB4_ARTAN</name>
<proteinExistence type="predicted"/>
<keyword evidence="3" id="KW-1185">Reference proteome</keyword>
<evidence type="ECO:0000313" key="3">
    <source>
        <dbReference type="Proteomes" id="UP000245207"/>
    </source>
</evidence>
<sequence length="66" mass="7381">MFEDDGTTRTERLNHIGFGILAEEWEMCAIRGSGNSTINSQGDWCTAPVNSDTKEALKRPETAQRH</sequence>
<dbReference type="AlphaFoldDB" id="A0A2U1KHB4"/>
<feature type="compositionally biased region" description="Polar residues" evidence="1">
    <location>
        <begin position="39"/>
        <end position="51"/>
    </location>
</feature>
<comment type="caution">
    <text evidence="2">The sequence shown here is derived from an EMBL/GenBank/DDBJ whole genome shotgun (WGS) entry which is preliminary data.</text>
</comment>
<gene>
    <name evidence="2" type="ORF">CTI12_AA603240</name>
</gene>
<protein>
    <submittedName>
        <fullName evidence="2">Uncharacterized protein</fullName>
    </submittedName>
</protein>
<dbReference type="EMBL" id="PKPP01018796">
    <property type="protein sequence ID" value="PWA36098.1"/>
    <property type="molecule type" value="Genomic_DNA"/>
</dbReference>
<evidence type="ECO:0000313" key="2">
    <source>
        <dbReference type="EMBL" id="PWA36098.1"/>
    </source>
</evidence>